<dbReference type="AlphaFoldDB" id="A0A7S4CWW3"/>
<evidence type="ECO:0000313" key="2">
    <source>
        <dbReference type="EMBL" id="CAE0809068.1"/>
    </source>
</evidence>
<accession>A0A7S4CWW3</accession>
<protein>
    <submittedName>
        <fullName evidence="2">Uncharacterized protein</fullName>
    </submittedName>
</protein>
<sequence length="100" mass="11185">MCLKHLFKKTQKAPVIMSKSFGHNPSIRQNFEYTHSPPPPSPWASNAKASQKWGPLHSSSSSPHTNDVLVCVGHTNPSARQHHPFSESPDSIQCWWTKPS</sequence>
<feature type="region of interest" description="Disordered" evidence="1">
    <location>
        <begin position="27"/>
        <end position="69"/>
    </location>
</feature>
<dbReference type="EMBL" id="HBJA01057054">
    <property type="protein sequence ID" value="CAE0809068.1"/>
    <property type="molecule type" value="Transcribed_RNA"/>
</dbReference>
<proteinExistence type="predicted"/>
<organism evidence="2">
    <name type="scientific">Eutreptiella gymnastica</name>
    <dbReference type="NCBI Taxonomy" id="73025"/>
    <lineage>
        <taxon>Eukaryota</taxon>
        <taxon>Discoba</taxon>
        <taxon>Euglenozoa</taxon>
        <taxon>Euglenida</taxon>
        <taxon>Spirocuta</taxon>
        <taxon>Euglenophyceae</taxon>
        <taxon>Eutreptiales</taxon>
        <taxon>Eutreptiaceae</taxon>
        <taxon>Eutreptiella</taxon>
    </lineage>
</organism>
<gene>
    <name evidence="2" type="ORF">EGYM00163_LOCUS20199</name>
</gene>
<reference evidence="2" key="1">
    <citation type="submission" date="2021-01" db="EMBL/GenBank/DDBJ databases">
        <authorList>
            <person name="Corre E."/>
            <person name="Pelletier E."/>
            <person name="Niang G."/>
            <person name="Scheremetjew M."/>
            <person name="Finn R."/>
            <person name="Kale V."/>
            <person name="Holt S."/>
            <person name="Cochrane G."/>
            <person name="Meng A."/>
            <person name="Brown T."/>
            <person name="Cohen L."/>
        </authorList>
    </citation>
    <scope>NUCLEOTIDE SEQUENCE</scope>
    <source>
        <strain evidence="2">CCMP1594</strain>
    </source>
</reference>
<evidence type="ECO:0000256" key="1">
    <source>
        <dbReference type="SAM" id="MobiDB-lite"/>
    </source>
</evidence>
<name>A0A7S4CWW3_9EUGL</name>